<feature type="compositionally biased region" description="Polar residues" evidence="1">
    <location>
        <begin position="121"/>
        <end position="131"/>
    </location>
</feature>
<evidence type="ECO:0000313" key="3">
    <source>
        <dbReference type="Proteomes" id="UP000499080"/>
    </source>
</evidence>
<evidence type="ECO:0000256" key="1">
    <source>
        <dbReference type="SAM" id="MobiDB-lite"/>
    </source>
</evidence>
<gene>
    <name evidence="2" type="ORF">AVEN_180139_1</name>
</gene>
<keyword evidence="3" id="KW-1185">Reference proteome</keyword>
<proteinExistence type="predicted"/>
<accession>A0A4Y2D6J3</accession>
<reference evidence="2 3" key="1">
    <citation type="journal article" date="2019" name="Sci. Rep.">
        <title>Orb-weaving spider Araneus ventricosus genome elucidates the spidroin gene catalogue.</title>
        <authorList>
            <person name="Kono N."/>
            <person name="Nakamura H."/>
            <person name="Ohtoshi R."/>
            <person name="Moran D.A.P."/>
            <person name="Shinohara A."/>
            <person name="Yoshida Y."/>
            <person name="Fujiwara M."/>
            <person name="Mori M."/>
            <person name="Tomita M."/>
            <person name="Arakawa K."/>
        </authorList>
    </citation>
    <scope>NUCLEOTIDE SEQUENCE [LARGE SCALE GENOMIC DNA]</scope>
</reference>
<dbReference type="Proteomes" id="UP000499080">
    <property type="component" value="Unassembled WGS sequence"/>
</dbReference>
<sequence>MTKKISLPRNRPPKFRHNEVGRLAPHPPIPSHNKVRTLALTLQFQAQQSEDVRHSTPPFKLRQSEEVRHSTHNFQATTKWLTGNPYFDAIFNLQIFSPLQDLSSQKATPPIYIRQDRDSNPRSSDQVTSMYHESMFPNPK</sequence>
<dbReference type="EMBL" id="BGPR01000301">
    <property type="protein sequence ID" value="GBM11588.1"/>
    <property type="molecule type" value="Genomic_DNA"/>
</dbReference>
<comment type="caution">
    <text evidence="2">The sequence shown here is derived from an EMBL/GenBank/DDBJ whole genome shotgun (WGS) entry which is preliminary data.</text>
</comment>
<name>A0A4Y2D6J3_ARAVE</name>
<organism evidence="2 3">
    <name type="scientific">Araneus ventricosus</name>
    <name type="common">Orbweaver spider</name>
    <name type="synonym">Epeira ventricosa</name>
    <dbReference type="NCBI Taxonomy" id="182803"/>
    <lineage>
        <taxon>Eukaryota</taxon>
        <taxon>Metazoa</taxon>
        <taxon>Ecdysozoa</taxon>
        <taxon>Arthropoda</taxon>
        <taxon>Chelicerata</taxon>
        <taxon>Arachnida</taxon>
        <taxon>Araneae</taxon>
        <taxon>Araneomorphae</taxon>
        <taxon>Entelegynae</taxon>
        <taxon>Araneoidea</taxon>
        <taxon>Araneidae</taxon>
        <taxon>Araneus</taxon>
    </lineage>
</organism>
<feature type="region of interest" description="Disordered" evidence="1">
    <location>
        <begin position="47"/>
        <end position="67"/>
    </location>
</feature>
<evidence type="ECO:0000313" key="2">
    <source>
        <dbReference type="EMBL" id="GBM11588.1"/>
    </source>
</evidence>
<feature type="region of interest" description="Disordered" evidence="1">
    <location>
        <begin position="1"/>
        <end position="32"/>
    </location>
</feature>
<feature type="region of interest" description="Disordered" evidence="1">
    <location>
        <begin position="103"/>
        <end position="140"/>
    </location>
</feature>
<dbReference type="AlphaFoldDB" id="A0A4Y2D6J3"/>
<protein>
    <submittedName>
        <fullName evidence="2">Uncharacterized protein</fullName>
    </submittedName>
</protein>